<evidence type="ECO:0000313" key="2">
    <source>
        <dbReference type="Proteomes" id="UP000070483"/>
    </source>
</evidence>
<dbReference type="STRING" id="157687.HMPREF3180_02087"/>
<accession>A0A133ZXG9</accession>
<sequence length="44" mass="5450">MKCVIFKYCNALCLLKKKIRWDKIKKTEIINKNKESLYYFSFKK</sequence>
<proteinExistence type="predicted"/>
<dbReference type="EMBL" id="LSDD01000160">
    <property type="protein sequence ID" value="KXB60135.1"/>
    <property type="molecule type" value="Genomic_DNA"/>
</dbReference>
<dbReference type="AlphaFoldDB" id="A0A133ZXG9"/>
<evidence type="ECO:0000313" key="1">
    <source>
        <dbReference type="EMBL" id="KXB60135.1"/>
    </source>
</evidence>
<dbReference type="PATRIC" id="fig|157687.3.peg.2089"/>
<protein>
    <submittedName>
        <fullName evidence="1">Uncharacterized protein</fullName>
    </submittedName>
</protein>
<name>A0A133ZXG9_9FUSO</name>
<dbReference type="Proteomes" id="UP000070483">
    <property type="component" value="Unassembled WGS sequence"/>
</dbReference>
<organism evidence="1 2">
    <name type="scientific">Leptotrichia wadei</name>
    <dbReference type="NCBI Taxonomy" id="157687"/>
    <lineage>
        <taxon>Bacteria</taxon>
        <taxon>Fusobacteriati</taxon>
        <taxon>Fusobacteriota</taxon>
        <taxon>Fusobacteriia</taxon>
        <taxon>Fusobacteriales</taxon>
        <taxon>Leptotrichiaceae</taxon>
        <taxon>Leptotrichia</taxon>
    </lineage>
</organism>
<gene>
    <name evidence="1" type="ORF">HMPREF3180_02087</name>
</gene>
<keyword evidence="2" id="KW-1185">Reference proteome</keyword>
<reference evidence="2" key="1">
    <citation type="submission" date="2016-01" db="EMBL/GenBank/DDBJ databases">
        <authorList>
            <person name="Mitreva M."/>
            <person name="Pepin K.H."/>
            <person name="Mihindukulasuriya K.A."/>
            <person name="Fulton R."/>
            <person name="Fronick C."/>
            <person name="O'Laughlin M."/>
            <person name="Miner T."/>
            <person name="Herter B."/>
            <person name="Rosa B.A."/>
            <person name="Cordes M."/>
            <person name="Tomlinson C."/>
            <person name="Wollam A."/>
            <person name="Palsikar V.B."/>
            <person name="Mardis E.R."/>
            <person name="Wilson R.K."/>
        </authorList>
    </citation>
    <scope>NUCLEOTIDE SEQUENCE [LARGE SCALE GENOMIC DNA]</scope>
    <source>
        <strain evidence="2">KA00185</strain>
    </source>
</reference>
<comment type="caution">
    <text evidence="1">The sequence shown here is derived from an EMBL/GenBank/DDBJ whole genome shotgun (WGS) entry which is preliminary data.</text>
</comment>